<accession>A0A7J7J560</accession>
<feature type="compositionally biased region" description="Polar residues" evidence="7">
    <location>
        <begin position="810"/>
        <end position="865"/>
    </location>
</feature>
<dbReference type="Gene3D" id="3.40.50.2300">
    <property type="match status" value="2"/>
</dbReference>
<comment type="subcellular location">
    <subcellularLocation>
        <location evidence="1">Membrane</location>
        <topology evidence="1">Multi-pass membrane protein</topology>
    </subcellularLocation>
</comment>
<evidence type="ECO:0000256" key="3">
    <source>
        <dbReference type="ARBA" id="ARBA00022989"/>
    </source>
</evidence>
<keyword evidence="2 8" id="KW-0812">Transmembrane</keyword>
<gene>
    <name evidence="10" type="ORF">EB796_020418</name>
</gene>
<dbReference type="OrthoDB" id="425344at2759"/>
<evidence type="ECO:0000256" key="2">
    <source>
        <dbReference type="ARBA" id="ARBA00022692"/>
    </source>
</evidence>
<protein>
    <submittedName>
        <fullName evidence="10">GRM5</fullName>
    </submittedName>
</protein>
<evidence type="ECO:0000256" key="4">
    <source>
        <dbReference type="ARBA" id="ARBA00023136"/>
    </source>
</evidence>
<evidence type="ECO:0000313" key="11">
    <source>
        <dbReference type="Proteomes" id="UP000593567"/>
    </source>
</evidence>
<dbReference type="Pfam" id="PF01094">
    <property type="entry name" value="ANF_receptor"/>
    <property type="match status" value="1"/>
</dbReference>
<evidence type="ECO:0000256" key="8">
    <source>
        <dbReference type="SAM" id="Phobius"/>
    </source>
</evidence>
<dbReference type="Proteomes" id="UP000593567">
    <property type="component" value="Unassembled WGS sequence"/>
</dbReference>
<feature type="region of interest" description="Disordered" evidence="7">
    <location>
        <begin position="779"/>
        <end position="899"/>
    </location>
</feature>
<dbReference type="InterPro" id="IPR050726">
    <property type="entry name" value="mGluR"/>
</dbReference>
<dbReference type="SUPFAM" id="SSF53822">
    <property type="entry name" value="Periplasmic binding protein-like I"/>
    <property type="match status" value="1"/>
</dbReference>
<dbReference type="InterPro" id="IPR028082">
    <property type="entry name" value="Peripla_BP_I"/>
</dbReference>
<dbReference type="EMBL" id="VXIV02003078">
    <property type="protein sequence ID" value="KAF6021272.1"/>
    <property type="molecule type" value="Genomic_DNA"/>
</dbReference>
<name>A0A7J7J560_BUGNE</name>
<dbReference type="PANTHER" id="PTHR24060">
    <property type="entry name" value="METABOTROPIC GLUTAMATE RECEPTOR"/>
    <property type="match status" value="1"/>
</dbReference>
<sequence length="899" mass="100167">MQINPIHSTSSSLSWIVSPELLEKEEFEFLAGTHDSVHVVKEYQLNSSAGSNVFQTLAAARLLAASVQEVVNSKCSGRIAVCPNLEVEELQKLTNEKATSISVTLDYANTTSTIKFVGNFLQIEPKAPLFQLKEDETYSTASGWSMVDSVAEMNTDMWCTSESCRVKCSQQLPVPDYIYLPGDFIVVVTMPVHDSFNEYPDLWSCNQFNTEASLRAEAATFARTRLNELFEDEGLNLGLLILDTCFNTALTQKLLTDVLNGTTEYCNEEHCLDRSKIIGLVGDYSSHISVTEQRLVIPANIIQVAYGASTWQLDDKTEFTHFLRTHPSATRITANLIKLLNNLNSAGRTDINSVVLMNTDSLYGETTAELVRSHLNKSNYCIIESFQLSFLGEETTSTYDSIWSTLQSYSDRSFVIIYSGEEKPIRDFLDNMKFVNENWWKESGSIFIMTEVWEDRIPLLERYGHILRGSLTFKLKPEFQVDGFQNHLLSIRPSGLAPNLWTTTMYETVKSCKVRGSFTSSTVSICPTNESYAVEGSQVNVEIYALYTIKAIYSLVYGFMNYADRECEGQSVKTCNQLLDRTLYSSQELKHNIGRVRIPQNDSSSETGGDAGLSPFDENLDGNSGYQVFSQQLIPGTSNYRYALVYEFDTNNDISVPNDSDEPVFYTTDDSGSSEVIQDVLVSRSCDLHCASFCSGQEKSDLSSTAVPTKANRQIIVIATCSGIVILILFIAVILLAVKKQGIPCQKRKDTEKETHVYLASGSQSSHSYMGTYSLPYGENRGDNLPMRDSGRQLADELPPLPAPFPPHRLSQTSSSSYYKPMQVTTGTPISTNDPVDELNTPSNERPLSVNSTYIIPNNPYSSTPSEEKPTPIPRKTTIRSSNEDSVNNEQQPSVDEAD</sequence>
<organism evidence="10 11">
    <name type="scientific">Bugula neritina</name>
    <name type="common">Brown bryozoan</name>
    <name type="synonym">Sertularia neritina</name>
    <dbReference type="NCBI Taxonomy" id="10212"/>
    <lineage>
        <taxon>Eukaryota</taxon>
        <taxon>Metazoa</taxon>
        <taxon>Spiralia</taxon>
        <taxon>Lophotrochozoa</taxon>
        <taxon>Bryozoa</taxon>
        <taxon>Gymnolaemata</taxon>
        <taxon>Cheilostomatida</taxon>
        <taxon>Flustrina</taxon>
        <taxon>Buguloidea</taxon>
        <taxon>Bugulidae</taxon>
        <taxon>Bugula</taxon>
    </lineage>
</organism>
<keyword evidence="4 8" id="KW-0472">Membrane</keyword>
<feature type="region of interest" description="Disordered" evidence="7">
    <location>
        <begin position="596"/>
        <end position="616"/>
    </location>
</feature>
<keyword evidence="11" id="KW-1185">Reference proteome</keyword>
<evidence type="ECO:0000256" key="7">
    <source>
        <dbReference type="SAM" id="MobiDB-lite"/>
    </source>
</evidence>
<reference evidence="10" key="1">
    <citation type="submission" date="2020-06" db="EMBL/GenBank/DDBJ databases">
        <title>Draft genome of Bugula neritina, a colonial animal packing powerful symbionts and potential medicines.</title>
        <authorList>
            <person name="Rayko M."/>
        </authorList>
    </citation>
    <scope>NUCLEOTIDE SEQUENCE [LARGE SCALE GENOMIC DNA]</scope>
    <source>
        <strain evidence="10">Kwan_BN1</strain>
    </source>
</reference>
<dbReference type="InterPro" id="IPR001828">
    <property type="entry name" value="ANF_lig-bd_rcpt"/>
</dbReference>
<evidence type="ECO:0000313" key="10">
    <source>
        <dbReference type="EMBL" id="KAF6021272.1"/>
    </source>
</evidence>
<dbReference type="AlphaFoldDB" id="A0A7J7J560"/>
<dbReference type="GO" id="GO:0004930">
    <property type="term" value="F:G protein-coupled receptor activity"/>
    <property type="evidence" value="ECO:0007669"/>
    <property type="project" value="InterPro"/>
</dbReference>
<evidence type="ECO:0000256" key="6">
    <source>
        <dbReference type="ARBA" id="ARBA00023180"/>
    </source>
</evidence>
<dbReference type="InterPro" id="IPR000337">
    <property type="entry name" value="GPCR_3"/>
</dbReference>
<evidence type="ECO:0000259" key="9">
    <source>
        <dbReference type="Pfam" id="PF01094"/>
    </source>
</evidence>
<comment type="caution">
    <text evidence="10">The sequence shown here is derived from an EMBL/GenBank/DDBJ whole genome shotgun (WGS) entry which is preliminary data.</text>
</comment>
<feature type="compositionally biased region" description="Polar residues" evidence="7">
    <location>
        <begin position="879"/>
        <end position="899"/>
    </location>
</feature>
<evidence type="ECO:0000256" key="5">
    <source>
        <dbReference type="ARBA" id="ARBA00023170"/>
    </source>
</evidence>
<evidence type="ECO:0000256" key="1">
    <source>
        <dbReference type="ARBA" id="ARBA00004141"/>
    </source>
</evidence>
<keyword evidence="5" id="KW-0675">Receptor</keyword>
<dbReference type="GO" id="GO:0016020">
    <property type="term" value="C:membrane"/>
    <property type="evidence" value="ECO:0007669"/>
    <property type="project" value="UniProtKB-SubCell"/>
</dbReference>
<dbReference type="PRINTS" id="PR00248">
    <property type="entry name" value="GPCRMGR"/>
</dbReference>
<keyword evidence="6" id="KW-0325">Glycoprotein</keyword>
<keyword evidence="3 8" id="KW-1133">Transmembrane helix</keyword>
<proteinExistence type="predicted"/>
<feature type="domain" description="Receptor ligand binding region" evidence="9">
    <location>
        <begin position="215"/>
        <end position="629"/>
    </location>
</feature>
<feature type="transmembrane region" description="Helical" evidence="8">
    <location>
        <begin position="715"/>
        <end position="738"/>
    </location>
</feature>